<gene>
    <name evidence="2" type="ORF">G4P54_20585</name>
</gene>
<name>A0A6H0WPH4_9BACI</name>
<sequence>MFKKIVIGTLALGITLGVGSTFASPASAAELSTQEVKAQDIKYVTGYKVTYWGLSDYNDIPDYYNYSIGGYKGTLELYNFEPRYDGGWTAFYQGYVSN</sequence>
<dbReference type="Proteomes" id="UP000501914">
    <property type="component" value="Chromosome"/>
</dbReference>
<evidence type="ECO:0000256" key="1">
    <source>
        <dbReference type="SAM" id="SignalP"/>
    </source>
</evidence>
<dbReference type="RefSeq" id="WP_167873741.1">
    <property type="nucleotide sequence ID" value="NZ_CP048852.1"/>
</dbReference>
<dbReference type="AlphaFoldDB" id="A0A6H0WPH4"/>
<reference evidence="2 3" key="1">
    <citation type="submission" date="2020-02" db="EMBL/GenBank/DDBJ databases">
        <title>Genome sequencing, annotation and comparative genomic analysis of Bacillus tequilensis EA-CB0015, an effective biological control agent against Pseudocercospora fijiensis in banana plants.</title>
        <authorList>
            <person name="Cuellar-Gaviria T.Z."/>
            <person name="Ju K.-S."/>
            <person name="Villegas-Escobar V."/>
        </authorList>
    </citation>
    <scope>NUCLEOTIDE SEQUENCE [LARGE SCALE GENOMIC DNA]</scope>
    <source>
        <strain evidence="2 3">EA-CB0015</strain>
    </source>
</reference>
<feature type="chain" id="PRO_5026021056" evidence="1">
    <location>
        <begin position="29"/>
        <end position="98"/>
    </location>
</feature>
<protein>
    <submittedName>
        <fullName evidence="2">Uncharacterized protein</fullName>
    </submittedName>
</protein>
<keyword evidence="3" id="KW-1185">Reference proteome</keyword>
<evidence type="ECO:0000313" key="3">
    <source>
        <dbReference type="Proteomes" id="UP000501914"/>
    </source>
</evidence>
<dbReference type="EMBL" id="CP048852">
    <property type="protein sequence ID" value="QIW82014.1"/>
    <property type="molecule type" value="Genomic_DNA"/>
</dbReference>
<keyword evidence="1" id="KW-0732">Signal</keyword>
<proteinExistence type="predicted"/>
<feature type="signal peptide" evidence="1">
    <location>
        <begin position="1"/>
        <end position="28"/>
    </location>
</feature>
<accession>A0A6H0WPH4</accession>
<organism evidence="2 3">
    <name type="scientific">Bacillus tequilensis</name>
    <dbReference type="NCBI Taxonomy" id="227866"/>
    <lineage>
        <taxon>Bacteria</taxon>
        <taxon>Bacillati</taxon>
        <taxon>Bacillota</taxon>
        <taxon>Bacilli</taxon>
        <taxon>Bacillales</taxon>
        <taxon>Bacillaceae</taxon>
        <taxon>Bacillus</taxon>
    </lineage>
</organism>
<evidence type="ECO:0000313" key="2">
    <source>
        <dbReference type="EMBL" id="QIW82014.1"/>
    </source>
</evidence>
<dbReference type="KEGG" id="bteq:G4P54_20585"/>